<evidence type="ECO:0000259" key="1">
    <source>
        <dbReference type="Pfam" id="PF18480"/>
    </source>
</evidence>
<dbReference type="Proteomes" id="UP000635071">
    <property type="component" value="Unassembled WGS sequence"/>
</dbReference>
<dbReference type="AlphaFoldDB" id="A0A916ZX42"/>
<gene>
    <name evidence="2" type="ORF">GCM10011529_23820</name>
</gene>
<reference evidence="2" key="2">
    <citation type="submission" date="2020-09" db="EMBL/GenBank/DDBJ databases">
        <authorList>
            <person name="Sun Q."/>
            <person name="Zhou Y."/>
        </authorList>
    </citation>
    <scope>NUCLEOTIDE SEQUENCE</scope>
    <source>
        <strain evidence="2">CGMCC 1.15519</strain>
    </source>
</reference>
<reference evidence="2" key="1">
    <citation type="journal article" date="2014" name="Int. J. Syst. Evol. Microbiol.">
        <title>Complete genome sequence of Corynebacterium casei LMG S-19264T (=DSM 44701T), isolated from a smear-ripened cheese.</title>
        <authorList>
            <consortium name="US DOE Joint Genome Institute (JGI-PGF)"/>
            <person name="Walter F."/>
            <person name="Albersmeier A."/>
            <person name="Kalinowski J."/>
            <person name="Ruckert C."/>
        </authorList>
    </citation>
    <scope>NUCLEOTIDE SEQUENCE</scope>
    <source>
        <strain evidence="2">CGMCC 1.15519</strain>
    </source>
</reference>
<accession>A0A916ZX42</accession>
<organism evidence="2 3">
    <name type="scientific">Sandarakinorhabdus glacialis</name>
    <dbReference type="NCBI Taxonomy" id="1614636"/>
    <lineage>
        <taxon>Bacteria</taxon>
        <taxon>Pseudomonadati</taxon>
        <taxon>Pseudomonadota</taxon>
        <taxon>Alphaproteobacteria</taxon>
        <taxon>Sphingomonadales</taxon>
        <taxon>Sphingosinicellaceae</taxon>
        <taxon>Sandarakinorhabdus</taxon>
    </lineage>
</organism>
<sequence>MKFIVDTHLPPRLARTLSDLGHRSWHVGEVLSLDAPDRAIWDFARAETCIVITKDSDFLRLSVDNRGEVPVLLLRIGNCSRNRVIETVCARLPDIVVAFEAGEPIVEVR</sequence>
<proteinExistence type="predicted"/>
<dbReference type="Pfam" id="PF18480">
    <property type="entry name" value="DUF5615"/>
    <property type="match status" value="1"/>
</dbReference>
<dbReference type="EMBL" id="BMJM01000008">
    <property type="protein sequence ID" value="GGE16605.1"/>
    <property type="molecule type" value="Genomic_DNA"/>
</dbReference>
<evidence type="ECO:0000313" key="3">
    <source>
        <dbReference type="Proteomes" id="UP000635071"/>
    </source>
</evidence>
<name>A0A916ZX42_9SPHN</name>
<keyword evidence="3" id="KW-1185">Reference proteome</keyword>
<feature type="domain" description="DUF5615" evidence="1">
    <location>
        <begin position="1"/>
        <end position="96"/>
    </location>
</feature>
<protein>
    <recommendedName>
        <fullName evidence="1">DUF5615 domain-containing protein</fullName>
    </recommendedName>
</protein>
<comment type="caution">
    <text evidence="2">The sequence shown here is derived from an EMBL/GenBank/DDBJ whole genome shotgun (WGS) entry which is preliminary data.</text>
</comment>
<dbReference type="InterPro" id="IPR041049">
    <property type="entry name" value="DUF5615"/>
</dbReference>
<evidence type="ECO:0000313" key="2">
    <source>
        <dbReference type="EMBL" id="GGE16605.1"/>
    </source>
</evidence>
<dbReference type="RefSeq" id="WP_188763187.1">
    <property type="nucleotide sequence ID" value="NZ_BMJM01000008.1"/>
</dbReference>